<organism evidence="3 4">
    <name type="scientific">Perkinsus olseni</name>
    <name type="common">Perkinsus atlanticus</name>
    <dbReference type="NCBI Taxonomy" id="32597"/>
    <lineage>
        <taxon>Eukaryota</taxon>
        <taxon>Sar</taxon>
        <taxon>Alveolata</taxon>
        <taxon>Perkinsozoa</taxon>
        <taxon>Perkinsea</taxon>
        <taxon>Perkinsida</taxon>
        <taxon>Perkinsidae</taxon>
        <taxon>Perkinsus</taxon>
    </lineage>
</organism>
<evidence type="ECO:0000313" key="4">
    <source>
        <dbReference type="Proteomes" id="UP000574390"/>
    </source>
</evidence>
<feature type="region of interest" description="Disordered" evidence="2">
    <location>
        <begin position="1"/>
        <end position="25"/>
    </location>
</feature>
<dbReference type="Proteomes" id="UP000574390">
    <property type="component" value="Unassembled WGS sequence"/>
</dbReference>
<reference evidence="3 4" key="1">
    <citation type="submission" date="2020-04" db="EMBL/GenBank/DDBJ databases">
        <title>Perkinsus olseni comparative genomics.</title>
        <authorList>
            <person name="Bogema D.R."/>
        </authorList>
    </citation>
    <scope>NUCLEOTIDE SEQUENCE [LARGE SCALE GENOMIC DNA]</scope>
    <source>
        <strain evidence="3">ATCC PRA-205</strain>
    </source>
</reference>
<comment type="caution">
    <text evidence="3">The sequence shown here is derived from an EMBL/GenBank/DDBJ whole genome shotgun (WGS) entry which is preliminary data.</text>
</comment>
<dbReference type="EMBL" id="JABANM010032664">
    <property type="protein sequence ID" value="KAF4702545.1"/>
    <property type="molecule type" value="Genomic_DNA"/>
</dbReference>
<name>A0A7J6Q278_PEROL</name>
<evidence type="ECO:0000256" key="2">
    <source>
        <dbReference type="SAM" id="MobiDB-lite"/>
    </source>
</evidence>
<accession>A0A7J6Q278</accession>
<feature type="compositionally biased region" description="Basic residues" evidence="2">
    <location>
        <begin position="152"/>
        <end position="161"/>
    </location>
</feature>
<feature type="region of interest" description="Disordered" evidence="2">
    <location>
        <begin position="133"/>
        <end position="175"/>
    </location>
</feature>
<keyword evidence="1" id="KW-0175">Coiled coil</keyword>
<feature type="compositionally biased region" description="Polar residues" evidence="2">
    <location>
        <begin position="1"/>
        <end position="16"/>
    </location>
</feature>
<feature type="non-terminal residue" evidence="3">
    <location>
        <position position="1"/>
    </location>
</feature>
<feature type="region of interest" description="Disordered" evidence="2">
    <location>
        <begin position="64"/>
        <end position="84"/>
    </location>
</feature>
<proteinExistence type="predicted"/>
<protein>
    <submittedName>
        <fullName evidence="3">Uncharacterized protein</fullName>
    </submittedName>
</protein>
<evidence type="ECO:0000313" key="3">
    <source>
        <dbReference type="EMBL" id="KAF4702545.1"/>
    </source>
</evidence>
<evidence type="ECO:0000256" key="1">
    <source>
        <dbReference type="SAM" id="Coils"/>
    </source>
</evidence>
<dbReference type="AlphaFoldDB" id="A0A7J6Q278"/>
<sequence length="381" mass="41979">MTINSTPIVAESSSEAGQPPRPKLHPDLMLSIMFELMSRNQRLIGEKEDMKNELTKSHREIIKKDEELARREGRERRRKEERERPALPSLDLEEDIGRIRQQHGLDVFSAGRRWNWGDPSSIASSTESLDNFKSLSMGSPRGPASQTPWRVVGKKNAKRRRSSDDGIDTGVSGNAPPAKKSDFVLIVKDGRIFHPYPKGWLRPLCHSSHLPGRWDEWHEQKLNAEARGMHTDTPPPQLRMETVREVLKGKGFKVSLFQTQRGVGPRLVVARGSSSCSRACGGCCRRPSVGATLLLTALVGVVVEAAEVVFDWPQKQGTPDVVVDGGLVEVVEAEVVAVSVVVVTAAELVEVEVGVVVVTSAAELVEVNVVEDIAIVVFDIE</sequence>
<gene>
    <name evidence="3" type="ORF">FOZ62_000772</name>
</gene>
<feature type="coiled-coil region" evidence="1">
    <location>
        <begin position="33"/>
        <end position="60"/>
    </location>
</feature>